<keyword evidence="1" id="KW-1133">Transmembrane helix</keyword>
<feature type="transmembrane region" description="Helical" evidence="1">
    <location>
        <begin position="134"/>
        <end position="155"/>
    </location>
</feature>
<name>A0ABX0DMJ5_9ACTN</name>
<gene>
    <name evidence="2" type="ORF">G6048_06925</name>
</gene>
<comment type="caution">
    <text evidence="2">The sequence shown here is derived from an EMBL/GenBank/DDBJ whole genome shotgun (WGS) entry which is preliminary data.</text>
</comment>
<keyword evidence="1" id="KW-0812">Transmembrane</keyword>
<sequence length="158" mass="16987">MATLVGAASLVIHHNIETPRPYQVAFSTVGDKCHEDSEDEDSGLILDRRSGQVLHCGFAGFGGSGSVGPDYYGPQGVFAGDEVYRVTKLSLPLARGDGLSDADQDAVERLVEKIARENGQKESPPLLERVTWELGLNGLVLGLTLLIALALRGYYMDL</sequence>
<keyword evidence="1" id="KW-0472">Membrane</keyword>
<proteinExistence type="predicted"/>
<protein>
    <submittedName>
        <fullName evidence="2">Uncharacterized protein</fullName>
    </submittedName>
</protein>
<dbReference type="Proteomes" id="UP001518140">
    <property type="component" value="Unassembled WGS sequence"/>
</dbReference>
<keyword evidence="3" id="KW-1185">Reference proteome</keyword>
<evidence type="ECO:0000256" key="1">
    <source>
        <dbReference type="SAM" id="Phobius"/>
    </source>
</evidence>
<organism evidence="2 3">
    <name type="scientific">Streptomyces ureilyticus</name>
    <dbReference type="NCBI Taxonomy" id="1775131"/>
    <lineage>
        <taxon>Bacteria</taxon>
        <taxon>Bacillati</taxon>
        <taxon>Actinomycetota</taxon>
        <taxon>Actinomycetes</taxon>
        <taxon>Kitasatosporales</taxon>
        <taxon>Streptomycetaceae</taxon>
        <taxon>Streptomyces</taxon>
    </lineage>
</organism>
<accession>A0ABX0DMJ5</accession>
<dbReference type="EMBL" id="JAAKZX010000014">
    <property type="protein sequence ID" value="NGO41915.1"/>
    <property type="molecule type" value="Genomic_DNA"/>
</dbReference>
<evidence type="ECO:0000313" key="3">
    <source>
        <dbReference type="Proteomes" id="UP001518140"/>
    </source>
</evidence>
<reference evidence="2 3" key="1">
    <citation type="submission" date="2020-02" db="EMBL/GenBank/DDBJ databases">
        <title>Whole-genome analyses of novel actinobacteria.</title>
        <authorList>
            <person name="Sahin N."/>
            <person name="Tokatli A."/>
        </authorList>
    </citation>
    <scope>NUCLEOTIDE SEQUENCE [LARGE SCALE GENOMIC DNA]</scope>
    <source>
        <strain evidence="2 3">YC419</strain>
    </source>
</reference>
<dbReference type="RefSeq" id="WP_165338557.1">
    <property type="nucleotide sequence ID" value="NZ_JAAKZX010000014.1"/>
</dbReference>
<evidence type="ECO:0000313" key="2">
    <source>
        <dbReference type="EMBL" id="NGO41915.1"/>
    </source>
</evidence>